<name>A0ABP5H8B2_9ACTN</name>
<comment type="caution">
    <text evidence="5">The sequence shown here is derived from an EMBL/GenBank/DDBJ whole genome shotgun (WGS) entry which is preliminary data.</text>
</comment>
<dbReference type="PRINTS" id="PR00069">
    <property type="entry name" value="ALDKETRDTASE"/>
</dbReference>
<evidence type="ECO:0000256" key="3">
    <source>
        <dbReference type="ARBA" id="ARBA00023002"/>
    </source>
</evidence>
<dbReference type="PROSITE" id="PS00063">
    <property type="entry name" value="ALDOKETO_REDUCTASE_3"/>
    <property type="match status" value="1"/>
</dbReference>
<organism evidence="5 6">
    <name type="scientific">Streptomyces albiaxialis</name>
    <dbReference type="NCBI Taxonomy" id="329523"/>
    <lineage>
        <taxon>Bacteria</taxon>
        <taxon>Bacillati</taxon>
        <taxon>Actinomycetota</taxon>
        <taxon>Actinomycetes</taxon>
        <taxon>Kitasatosporales</taxon>
        <taxon>Streptomycetaceae</taxon>
        <taxon>Streptomyces</taxon>
    </lineage>
</organism>
<dbReference type="InterPro" id="IPR020471">
    <property type="entry name" value="AKR"/>
</dbReference>
<dbReference type="SUPFAM" id="SSF51430">
    <property type="entry name" value="NAD(P)-linked oxidoreductase"/>
    <property type="match status" value="1"/>
</dbReference>
<reference evidence="6" key="1">
    <citation type="journal article" date="2019" name="Int. J. Syst. Evol. Microbiol.">
        <title>The Global Catalogue of Microorganisms (GCM) 10K type strain sequencing project: providing services to taxonomists for standard genome sequencing and annotation.</title>
        <authorList>
            <consortium name="The Broad Institute Genomics Platform"/>
            <consortium name="The Broad Institute Genome Sequencing Center for Infectious Disease"/>
            <person name="Wu L."/>
            <person name="Ma J."/>
        </authorList>
    </citation>
    <scope>NUCLEOTIDE SEQUENCE [LARGE SCALE GENOMIC DNA]</scope>
    <source>
        <strain evidence="6">JCM 15478</strain>
    </source>
</reference>
<evidence type="ECO:0000313" key="5">
    <source>
        <dbReference type="EMBL" id="GAA2068357.1"/>
    </source>
</evidence>
<keyword evidence="2" id="KW-0521">NADP</keyword>
<dbReference type="Proteomes" id="UP001500016">
    <property type="component" value="Unassembled WGS sequence"/>
</dbReference>
<dbReference type="InterPro" id="IPR018170">
    <property type="entry name" value="Aldo/ket_reductase_CS"/>
</dbReference>
<sequence>MTPMPPMAPMAPMAPVPNVALANGVSMPQLGFGVFQVPDEETAAAVSSALEAGYRSIDTAAVYGNERGVGRALAGSGIAREELFVTTKLWNADQGRDTTLAAFDASLDKLGLDHVDLYLIHWPTPAHDLYVETFKALEEILADGRARAIGVSNFQVPHLRRLMDETGTTPAVNQVELHPALQQRELRAFHAEHGIATEAWSPLAQGAVLKDEALVRVAGAHGVSPAQAVLRWHLQLGNIVIPKSVTPERIRQNLDVFGFELSDADMAALGGLDRGLRTGPDPDTLN</sequence>
<dbReference type="PANTHER" id="PTHR43827">
    <property type="entry name" value="2,5-DIKETO-D-GLUCONIC ACID REDUCTASE"/>
    <property type="match status" value="1"/>
</dbReference>
<keyword evidence="3" id="KW-0560">Oxidoreductase</keyword>
<dbReference type="Pfam" id="PF00248">
    <property type="entry name" value="Aldo_ket_red"/>
    <property type="match status" value="1"/>
</dbReference>
<evidence type="ECO:0000256" key="1">
    <source>
        <dbReference type="ARBA" id="ARBA00007905"/>
    </source>
</evidence>
<dbReference type="EMBL" id="BAAAPE010000005">
    <property type="protein sequence ID" value="GAA2068357.1"/>
    <property type="molecule type" value="Genomic_DNA"/>
</dbReference>
<dbReference type="InterPro" id="IPR023210">
    <property type="entry name" value="NADP_OxRdtase_dom"/>
</dbReference>
<keyword evidence="6" id="KW-1185">Reference proteome</keyword>
<protein>
    <submittedName>
        <fullName evidence="5">Aldo/keto reductase</fullName>
    </submittedName>
</protein>
<evidence type="ECO:0000259" key="4">
    <source>
        <dbReference type="Pfam" id="PF00248"/>
    </source>
</evidence>
<comment type="similarity">
    <text evidence="1">Belongs to the aldo/keto reductase family.</text>
</comment>
<evidence type="ECO:0000256" key="2">
    <source>
        <dbReference type="ARBA" id="ARBA00022857"/>
    </source>
</evidence>
<gene>
    <name evidence="5" type="ORF">GCM10009801_16520</name>
</gene>
<dbReference type="PROSITE" id="PS00798">
    <property type="entry name" value="ALDOKETO_REDUCTASE_1"/>
    <property type="match status" value="1"/>
</dbReference>
<feature type="domain" description="NADP-dependent oxidoreductase" evidence="4">
    <location>
        <begin position="36"/>
        <end position="270"/>
    </location>
</feature>
<dbReference type="Gene3D" id="3.20.20.100">
    <property type="entry name" value="NADP-dependent oxidoreductase domain"/>
    <property type="match status" value="1"/>
</dbReference>
<proteinExistence type="inferred from homology"/>
<dbReference type="PANTHER" id="PTHR43827:SF3">
    <property type="entry name" value="NADP-DEPENDENT OXIDOREDUCTASE DOMAIN-CONTAINING PROTEIN"/>
    <property type="match status" value="1"/>
</dbReference>
<dbReference type="InterPro" id="IPR036812">
    <property type="entry name" value="NAD(P)_OxRdtase_dom_sf"/>
</dbReference>
<evidence type="ECO:0000313" key="6">
    <source>
        <dbReference type="Proteomes" id="UP001500016"/>
    </source>
</evidence>
<dbReference type="PIRSF" id="PIRSF000097">
    <property type="entry name" value="AKR"/>
    <property type="match status" value="1"/>
</dbReference>
<accession>A0ABP5H8B2</accession>
<dbReference type="PROSITE" id="PS00062">
    <property type="entry name" value="ALDOKETO_REDUCTASE_2"/>
    <property type="match status" value="1"/>
</dbReference>